<dbReference type="PANTHER" id="PTHR17490:SF16">
    <property type="entry name" value="THREONYLCARBAMOYL-AMP SYNTHASE"/>
    <property type="match status" value="1"/>
</dbReference>
<dbReference type="SUPFAM" id="SSF55821">
    <property type="entry name" value="YrdC/RibB"/>
    <property type="match status" value="1"/>
</dbReference>
<comment type="similarity">
    <text evidence="2">Belongs to the SUA5 family.</text>
</comment>
<dbReference type="PANTHER" id="PTHR17490">
    <property type="entry name" value="SUA5"/>
    <property type="match status" value="1"/>
</dbReference>
<dbReference type="PROSITE" id="PS51163">
    <property type="entry name" value="YRDC"/>
    <property type="match status" value="1"/>
</dbReference>
<keyword evidence="4" id="KW-0963">Cytoplasm</keyword>
<dbReference type="GO" id="GO:0003725">
    <property type="term" value="F:double-stranded RNA binding"/>
    <property type="evidence" value="ECO:0007669"/>
    <property type="project" value="InterPro"/>
</dbReference>
<dbReference type="Pfam" id="PF01300">
    <property type="entry name" value="Sua5_yciO_yrdC"/>
    <property type="match status" value="1"/>
</dbReference>
<keyword evidence="9" id="KW-0067">ATP-binding</keyword>
<evidence type="ECO:0000256" key="5">
    <source>
        <dbReference type="ARBA" id="ARBA00022679"/>
    </source>
</evidence>
<comment type="caution">
    <text evidence="13">The sequence shown here is derived from an EMBL/GenBank/DDBJ whole genome shotgun (WGS) entry which is preliminary data.</text>
</comment>
<dbReference type="InterPro" id="IPR017945">
    <property type="entry name" value="DHBP_synth_RibB-like_a/b_dom"/>
</dbReference>
<feature type="domain" description="YrdC-like" evidence="12">
    <location>
        <begin position="4"/>
        <end position="182"/>
    </location>
</feature>
<protein>
    <recommendedName>
        <fullName evidence="10">L-threonylcarbamoyladenylate synthase</fullName>
        <ecNumber evidence="3">2.7.7.87</ecNumber>
    </recommendedName>
    <alternativeName>
        <fullName evidence="10">L-threonylcarbamoyladenylate synthase</fullName>
    </alternativeName>
</protein>
<dbReference type="GO" id="GO:0006450">
    <property type="term" value="P:regulation of translational fidelity"/>
    <property type="evidence" value="ECO:0007669"/>
    <property type="project" value="TreeGrafter"/>
</dbReference>
<dbReference type="AlphaFoldDB" id="A0A0S7Y2R8"/>
<dbReference type="InterPro" id="IPR006070">
    <property type="entry name" value="Sua5-like_dom"/>
</dbReference>
<keyword evidence="6" id="KW-0819">tRNA processing</keyword>
<keyword evidence="8" id="KW-0547">Nucleotide-binding</keyword>
<dbReference type="GO" id="GO:0005524">
    <property type="term" value="F:ATP binding"/>
    <property type="evidence" value="ECO:0007669"/>
    <property type="project" value="UniProtKB-KW"/>
</dbReference>
<evidence type="ECO:0000256" key="3">
    <source>
        <dbReference type="ARBA" id="ARBA00012584"/>
    </source>
</evidence>
<evidence type="ECO:0000256" key="10">
    <source>
        <dbReference type="ARBA" id="ARBA00029774"/>
    </source>
</evidence>
<dbReference type="GO" id="GO:0000049">
    <property type="term" value="F:tRNA binding"/>
    <property type="evidence" value="ECO:0007669"/>
    <property type="project" value="TreeGrafter"/>
</dbReference>
<evidence type="ECO:0000256" key="9">
    <source>
        <dbReference type="ARBA" id="ARBA00022840"/>
    </source>
</evidence>
<dbReference type="EC" id="2.7.7.87" evidence="3"/>
<name>A0A0S7Y2R8_UNCSA</name>
<dbReference type="InterPro" id="IPR050156">
    <property type="entry name" value="TC-AMP_synthase_SUA5"/>
</dbReference>
<evidence type="ECO:0000259" key="12">
    <source>
        <dbReference type="PROSITE" id="PS51163"/>
    </source>
</evidence>
<organism evidence="13 14">
    <name type="scientific">candidate division WOR-1 bacterium DG_54_3</name>
    <dbReference type="NCBI Taxonomy" id="1703775"/>
    <lineage>
        <taxon>Bacteria</taxon>
        <taxon>Bacillati</taxon>
        <taxon>Saganbacteria</taxon>
    </lineage>
</organism>
<evidence type="ECO:0000313" key="14">
    <source>
        <dbReference type="Proteomes" id="UP000051861"/>
    </source>
</evidence>
<dbReference type="GO" id="GO:0061710">
    <property type="term" value="F:L-threonylcarbamoyladenylate synthase"/>
    <property type="evidence" value="ECO:0007669"/>
    <property type="project" value="UniProtKB-EC"/>
</dbReference>
<evidence type="ECO:0000256" key="2">
    <source>
        <dbReference type="ARBA" id="ARBA00007663"/>
    </source>
</evidence>
<dbReference type="GO" id="GO:0005737">
    <property type="term" value="C:cytoplasm"/>
    <property type="evidence" value="ECO:0007669"/>
    <property type="project" value="UniProtKB-SubCell"/>
</dbReference>
<proteinExistence type="inferred from homology"/>
<evidence type="ECO:0000256" key="6">
    <source>
        <dbReference type="ARBA" id="ARBA00022694"/>
    </source>
</evidence>
<evidence type="ECO:0000256" key="7">
    <source>
        <dbReference type="ARBA" id="ARBA00022695"/>
    </source>
</evidence>
<reference evidence="13 14" key="1">
    <citation type="journal article" date="2015" name="Microbiome">
        <title>Genomic resolution of linkages in carbon, nitrogen, and sulfur cycling among widespread estuary sediment bacteria.</title>
        <authorList>
            <person name="Baker B.J."/>
            <person name="Lazar C.S."/>
            <person name="Teske A.P."/>
            <person name="Dick G.J."/>
        </authorList>
    </citation>
    <scope>NUCLEOTIDE SEQUENCE [LARGE SCALE GENOMIC DNA]</scope>
    <source>
        <strain evidence="13">DG_54_3</strain>
    </source>
</reference>
<keyword evidence="7" id="KW-0548">Nucleotidyltransferase</keyword>
<evidence type="ECO:0000313" key="13">
    <source>
        <dbReference type="EMBL" id="KPJ69047.1"/>
    </source>
</evidence>
<comment type="subcellular location">
    <subcellularLocation>
        <location evidence="1">Cytoplasm</location>
    </subcellularLocation>
</comment>
<accession>A0A0S7Y2R8</accession>
<keyword evidence="5" id="KW-0808">Transferase</keyword>
<evidence type="ECO:0000256" key="4">
    <source>
        <dbReference type="ARBA" id="ARBA00022490"/>
    </source>
</evidence>
<evidence type="ECO:0000256" key="1">
    <source>
        <dbReference type="ARBA" id="ARBA00004496"/>
    </source>
</evidence>
<evidence type="ECO:0000256" key="11">
    <source>
        <dbReference type="ARBA" id="ARBA00048366"/>
    </source>
</evidence>
<dbReference type="EMBL" id="LIZX01000033">
    <property type="protein sequence ID" value="KPJ69047.1"/>
    <property type="molecule type" value="Genomic_DNA"/>
</dbReference>
<dbReference type="GO" id="GO:0008033">
    <property type="term" value="P:tRNA processing"/>
    <property type="evidence" value="ECO:0007669"/>
    <property type="project" value="UniProtKB-KW"/>
</dbReference>
<dbReference type="Gene3D" id="3.90.870.10">
    <property type="entry name" value="DHBP synthase"/>
    <property type="match status" value="1"/>
</dbReference>
<gene>
    <name evidence="13" type="ORF">AMJ44_04785</name>
</gene>
<evidence type="ECO:0000256" key="8">
    <source>
        <dbReference type="ARBA" id="ARBA00022741"/>
    </source>
</evidence>
<dbReference type="NCBIfam" id="TIGR00057">
    <property type="entry name" value="L-threonylcarbamoyladenylate synthase"/>
    <property type="match status" value="1"/>
</dbReference>
<comment type="catalytic activity">
    <reaction evidence="11">
        <text>L-threonine + hydrogencarbonate + ATP = L-threonylcarbamoyladenylate + diphosphate + H2O</text>
        <dbReference type="Rhea" id="RHEA:36407"/>
        <dbReference type="ChEBI" id="CHEBI:15377"/>
        <dbReference type="ChEBI" id="CHEBI:17544"/>
        <dbReference type="ChEBI" id="CHEBI:30616"/>
        <dbReference type="ChEBI" id="CHEBI:33019"/>
        <dbReference type="ChEBI" id="CHEBI:57926"/>
        <dbReference type="ChEBI" id="CHEBI:73682"/>
        <dbReference type="EC" id="2.7.7.87"/>
    </reaction>
</comment>
<sequence length="182" mass="19996">MTTKEKIKKTAKILKSGGVVAFPTETVFGIGAALDQPQAIKRIFRIKKRSKNKPLQVLVATLAQTKRLGKFSKKAQEFAKKNWPGPFTLVVYKTRKVPKLVTGGSPKVGIRMPNHKTTLELIKKCGPIVATSANRSGEKPALAVKEVRKKVPEVDYILSGRVKSGKPSKVVDLTKGIKILRK</sequence>
<dbReference type="Proteomes" id="UP000051861">
    <property type="component" value="Unassembled WGS sequence"/>
</dbReference>